<dbReference type="Gene3D" id="3.30.980.40">
    <property type="match status" value="1"/>
</dbReference>
<keyword evidence="2 6" id="KW-0547">Nucleotide-binding</keyword>
<dbReference type="GO" id="GO:0005524">
    <property type="term" value="F:ATP binding"/>
    <property type="evidence" value="ECO:0007669"/>
    <property type="project" value="UniProtKB-UniRule"/>
</dbReference>
<evidence type="ECO:0000256" key="7">
    <source>
        <dbReference type="SAM" id="MobiDB-lite"/>
    </source>
</evidence>
<evidence type="ECO:0000256" key="5">
    <source>
        <dbReference type="ARBA" id="ARBA00023125"/>
    </source>
</evidence>
<name>A0A974NRV4_PERPY</name>
<gene>
    <name evidence="9" type="ORF">I6J18_18145</name>
</gene>
<evidence type="ECO:0000256" key="2">
    <source>
        <dbReference type="ARBA" id="ARBA00022741"/>
    </source>
</evidence>
<evidence type="ECO:0000256" key="3">
    <source>
        <dbReference type="ARBA" id="ARBA00022829"/>
    </source>
</evidence>
<dbReference type="SMART" id="SM00382">
    <property type="entry name" value="AAA"/>
    <property type="match status" value="1"/>
</dbReference>
<dbReference type="InterPro" id="IPR036390">
    <property type="entry name" value="WH_DNA-bd_sf"/>
</dbReference>
<dbReference type="Proteomes" id="UP000595254">
    <property type="component" value="Chromosome"/>
</dbReference>
<dbReference type="InterPro" id="IPR003593">
    <property type="entry name" value="AAA+_ATPase"/>
</dbReference>
<keyword evidence="3" id="KW-0159">Chromosome partition</keyword>
<feature type="region of interest" description="Disordered" evidence="7">
    <location>
        <begin position="21"/>
        <end position="90"/>
    </location>
</feature>
<dbReference type="SMART" id="SM00843">
    <property type="entry name" value="Ftsk_gamma"/>
    <property type="match status" value="1"/>
</dbReference>
<dbReference type="PROSITE" id="PS50901">
    <property type="entry name" value="FTSK"/>
    <property type="match status" value="1"/>
</dbReference>
<dbReference type="PANTHER" id="PTHR22683:SF42">
    <property type="entry name" value="DNA TRANSLOCASE SFTA"/>
    <property type="match status" value="1"/>
</dbReference>
<evidence type="ECO:0000256" key="1">
    <source>
        <dbReference type="ARBA" id="ARBA00006474"/>
    </source>
</evidence>
<feature type="binding site" evidence="6">
    <location>
        <begin position="532"/>
        <end position="539"/>
    </location>
    <ligand>
        <name>ATP</name>
        <dbReference type="ChEBI" id="CHEBI:30616"/>
    </ligand>
</feature>
<evidence type="ECO:0000313" key="10">
    <source>
        <dbReference type="Proteomes" id="UP000595254"/>
    </source>
</evidence>
<protein>
    <submittedName>
        <fullName evidence="9">DUF87 domain-containing protein</fullName>
    </submittedName>
</protein>
<proteinExistence type="inferred from homology"/>
<dbReference type="GO" id="GO:0003677">
    <property type="term" value="F:DNA binding"/>
    <property type="evidence" value="ECO:0007669"/>
    <property type="project" value="UniProtKB-KW"/>
</dbReference>
<evidence type="ECO:0000256" key="6">
    <source>
        <dbReference type="PROSITE-ProRule" id="PRU00289"/>
    </source>
</evidence>
<dbReference type="Pfam" id="PF01580">
    <property type="entry name" value="FtsK_SpoIIIE"/>
    <property type="match status" value="1"/>
</dbReference>
<accession>A0A974NRV4</accession>
<dbReference type="Pfam" id="PF09397">
    <property type="entry name" value="FtsK_gamma"/>
    <property type="match status" value="1"/>
</dbReference>
<dbReference type="InterPro" id="IPR018541">
    <property type="entry name" value="Ftsk_gamma"/>
</dbReference>
<evidence type="ECO:0000256" key="4">
    <source>
        <dbReference type="ARBA" id="ARBA00022840"/>
    </source>
</evidence>
<dbReference type="PANTHER" id="PTHR22683">
    <property type="entry name" value="SPORULATION PROTEIN RELATED"/>
    <property type="match status" value="1"/>
</dbReference>
<dbReference type="GO" id="GO:0007059">
    <property type="term" value="P:chromosome segregation"/>
    <property type="evidence" value="ECO:0007669"/>
    <property type="project" value="UniProtKB-KW"/>
</dbReference>
<sequence length="853" mass="95068">MSRDPDTKILFQYPKGQFKFPVIPDHAEKESRPRRVRTKEPVKPGKTERRASGKKSNDNKPAAAKINTKKEEATNKIMPSKKPFRPTEIPSAVYGFQRPSKIVSHTEEIIEYELKTVKSAIPLPDSLPLDIPAIYRKEDSLIESEFSTEPNEQEKEELIERLELRESADAEVAAGILEPAYYQETGNKPEPIEVVLKEEAVEEMEPVSFGIEESEIQTEESAEMNDKEEVDIEAPQIEGDVTKTVKKHIPFNVMMLKNDKEKISSFMPNAQKKSLLTEETVKPEEEVETNHTTYIVSEEEAVSSVEEVSSIEALTTISTDEDEEPENEMTETAAIIENNQEEITAIPTMVSLNDVNESDQQLESSTIIQTEVQLETENPYYVFPSGDLLTPAAPPENDQMWVEEQKAILDGTLKNFNVRARVVNVTQGPAVTRFEVQPEPGVKVNKVTNLMDDIKLSLAAEDLRMEAPIPGKHTIGIEIPNRKSKPVFLREVLESDPFTSNDSPLTVALGLDISGQPVVTDLKKMPHGLIAGATGSGKSVCINSMLVSLLYKATPQELKLLLIDPKMVELAPYNRIPHLVSPVITDVKAATAALKWAVDEMERRYELFVHAGARDIGRYNQNAEAAGQYANKLPYILIIIDELADLMMVSPADVEEAICRIAQKARACGIHLIVATQRPSVDVITGLIKANIPTRIAFSVSSQVDSRTIIDSGGAEKLLGKGDMLFAENGSSKTVRLQGTFVNDDEIDSVVQHVRNEQQPNYLFEQEDLLNKVQATEESDDLFFEACEFVIAQSAASASSLQRRFHVGYNRAARLIEMMERQGIVSESRGSKPRDVLITEEELEFLQDKSLVK</sequence>
<feature type="domain" description="FtsK" evidence="8">
    <location>
        <begin position="515"/>
        <end position="707"/>
    </location>
</feature>
<dbReference type="SUPFAM" id="SSF52540">
    <property type="entry name" value="P-loop containing nucleoside triphosphate hydrolases"/>
    <property type="match status" value="1"/>
</dbReference>
<dbReference type="InterPro" id="IPR041027">
    <property type="entry name" value="FtsK_alpha"/>
</dbReference>
<dbReference type="SUPFAM" id="SSF46785">
    <property type="entry name" value="Winged helix' DNA-binding domain"/>
    <property type="match status" value="1"/>
</dbReference>
<dbReference type="Gene3D" id="1.10.10.10">
    <property type="entry name" value="Winged helix-like DNA-binding domain superfamily/Winged helix DNA-binding domain"/>
    <property type="match status" value="1"/>
</dbReference>
<dbReference type="InterPro" id="IPR036388">
    <property type="entry name" value="WH-like_DNA-bd_sf"/>
</dbReference>
<keyword evidence="4 6" id="KW-0067">ATP-binding</keyword>
<dbReference type="Pfam" id="PF17854">
    <property type="entry name" value="FtsK_alpha"/>
    <property type="match status" value="1"/>
</dbReference>
<dbReference type="InterPro" id="IPR002543">
    <property type="entry name" value="FtsK_dom"/>
</dbReference>
<dbReference type="AlphaFoldDB" id="A0A974NRV4"/>
<dbReference type="InterPro" id="IPR027417">
    <property type="entry name" value="P-loop_NTPase"/>
</dbReference>
<feature type="compositionally biased region" description="Basic and acidic residues" evidence="7">
    <location>
        <begin position="25"/>
        <end position="58"/>
    </location>
</feature>
<comment type="similarity">
    <text evidence="1">Belongs to the FtsK/SpoIIIE/SftA family.</text>
</comment>
<dbReference type="KEGG" id="ppsr:I6J18_18145"/>
<organism evidence="9 10">
    <name type="scientific">Peribacillus psychrosaccharolyticus</name>
    <name type="common">Bacillus psychrosaccharolyticus</name>
    <dbReference type="NCBI Taxonomy" id="1407"/>
    <lineage>
        <taxon>Bacteria</taxon>
        <taxon>Bacillati</taxon>
        <taxon>Bacillota</taxon>
        <taxon>Bacilli</taxon>
        <taxon>Bacillales</taxon>
        <taxon>Bacillaceae</taxon>
        <taxon>Peribacillus</taxon>
    </lineage>
</organism>
<dbReference type="InterPro" id="IPR050206">
    <property type="entry name" value="FtsK/SpoIIIE/SftA"/>
</dbReference>
<keyword evidence="5" id="KW-0238">DNA-binding</keyword>
<dbReference type="Gene3D" id="3.40.50.300">
    <property type="entry name" value="P-loop containing nucleotide triphosphate hydrolases"/>
    <property type="match status" value="1"/>
</dbReference>
<evidence type="ECO:0000259" key="8">
    <source>
        <dbReference type="PROSITE" id="PS50901"/>
    </source>
</evidence>
<dbReference type="EMBL" id="CP068053">
    <property type="protein sequence ID" value="QQT02745.1"/>
    <property type="molecule type" value="Genomic_DNA"/>
</dbReference>
<evidence type="ECO:0000313" key="9">
    <source>
        <dbReference type="EMBL" id="QQT02745.1"/>
    </source>
</evidence>
<reference evidence="9 10" key="1">
    <citation type="submission" date="2021-01" db="EMBL/GenBank/DDBJ databases">
        <title>FDA dAtabase for Regulatory Grade micrObial Sequences (FDA-ARGOS): Supporting development and validation of Infectious Disease Dx tests.</title>
        <authorList>
            <person name="Nelson B."/>
            <person name="Plummer A."/>
            <person name="Tallon L."/>
            <person name="Sadzewicz L."/>
            <person name="Zhao X."/>
            <person name="Boylan J."/>
            <person name="Ott S."/>
            <person name="Bowen H."/>
            <person name="Vavikolanu K."/>
            <person name="Mehta A."/>
            <person name="Aluvathingal J."/>
            <person name="Nadendla S."/>
            <person name="Myers T."/>
            <person name="Yan Y."/>
            <person name="Sichtig H."/>
        </authorList>
    </citation>
    <scope>NUCLEOTIDE SEQUENCE [LARGE SCALE GENOMIC DNA]</scope>
    <source>
        <strain evidence="9 10">FDAARGOS_1161</strain>
    </source>
</reference>
<keyword evidence="10" id="KW-1185">Reference proteome</keyword>